<dbReference type="GO" id="GO:0016788">
    <property type="term" value="F:hydrolase activity, acting on ester bonds"/>
    <property type="evidence" value="ECO:0007669"/>
    <property type="project" value="UniProtKB-ARBA"/>
</dbReference>
<evidence type="ECO:0000256" key="1">
    <source>
        <dbReference type="SAM" id="MobiDB-lite"/>
    </source>
</evidence>
<dbReference type="KEGG" id="agv:OJF2_70880"/>
<gene>
    <name evidence="2" type="ORF">OJF2_70880</name>
</gene>
<proteinExistence type="predicted"/>
<accession>A0A5B9WEL1</accession>
<dbReference type="Proteomes" id="UP000324233">
    <property type="component" value="Chromosome"/>
</dbReference>
<reference evidence="2 3" key="1">
    <citation type="submission" date="2019-08" db="EMBL/GenBank/DDBJ databases">
        <title>Deep-cultivation of Planctomycetes and their phenomic and genomic characterization uncovers novel biology.</title>
        <authorList>
            <person name="Wiegand S."/>
            <person name="Jogler M."/>
            <person name="Boedeker C."/>
            <person name="Pinto D."/>
            <person name="Vollmers J."/>
            <person name="Rivas-Marin E."/>
            <person name="Kohn T."/>
            <person name="Peeters S.H."/>
            <person name="Heuer A."/>
            <person name="Rast P."/>
            <person name="Oberbeckmann S."/>
            <person name="Bunk B."/>
            <person name="Jeske O."/>
            <person name="Meyerdierks A."/>
            <person name="Storesund J.E."/>
            <person name="Kallscheuer N."/>
            <person name="Luecker S."/>
            <person name="Lage O.M."/>
            <person name="Pohl T."/>
            <person name="Merkel B.J."/>
            <person name="Hornburger P."/>
            <person name="Mueller R.-W."/>
            <person name="Bruemmer F."/>
            <person name="Labrenz M."/>
            <person name="Spormann A.M."/>
            <person name="Op den Camp H."/>
            <person name="Overmann J."/>
            <person name="Amann R."/>
            <person name="Jetten M.S.M."/>
            <person name="Mascher T."/>
            <person name="Medema M.H."/>
            <person name="Devos D.P."/>
            <person name="Kaster A.-K."/>
            <person name="Ovreas L."/>
            <person name="Rohde M."/>
            <person name="Galperin M.Y."/>
            <person name="Jogler C."/>
        </authorList>
    </citation>
    <scope>NUCLEOTIDE SEQUENCE [LARGE SCALE GENOMIC DNA]</scope>
    <source>
        <strain evidence="2 3">OJF2</strain>
    </source>
</reference>
<feature type="region of interest" description="Disordered" evidence="1">
    <location>
        <begin position="409"/>
        <end position="433"/>
    </location>
</feature>
<dbReference type="Gene3D" id="3.40.50.1110">
    <property type="entry name" value="SGNH hydrolase"/>
    <property type="match status" value="1"/>
</dbReference>
<dbReference type="EMBL" id="CP042997">
    <property type="protein sequence ID" value="QEH38485.1"/>
    <property type="molecule type" value="Genomic_DNA"/>
</dbReference>
<dbReference type="InterPro" id="IPR036514">
    <property type="entry name" value="SGNH_hydro_sf"/>
</dbReference>
<dbReference type="CDD" id="cd00229">
    <property type="entry name" value="SGNH_hydrolase"/>
    <property type="match status" value="1"/>
</dbReference>
<name>A0A5B9WEL1_9BACT</name>
<dbReference type="AlphaFoldDB" id="A0A5B9WEL1"/>
<evidence type="ECO:0000313" key="3">
    <source>
        <dbReference type="Proteomes" id="UP000324233"/>
    </source>
</evidence>
<evidence type="ECO:0000313" key="2">
    <source>
        <dbReference type="EMBL" id="QEH38485.1"/>
    </source>
</evidence>
<protein>
    <recommendedName>
        <fullName evidence="4">SGNH hydrolase-type esterase domain-containing protein</fullName>
    </recommendedName>
</protein>
<dbReference type="SUPFAM" id="SSF52266">
    <property type="entry name" value="SGNH hydrolase"/>
    <property type="match status" value="1"/>
</dbReference>
<feature type="compositionally biased region" description="Low complexity" evidence="1">
    <location>
        <begin position="416"/>
        <end position="425"/>
    </location>
</feature>
<evidence type="ECO:0008006" key="4">
    <source>
        <dbReference type="Google" id="ProtNLM"/>
    </source>
</evidence>
<sequence>MERRFKRGIVLATALAVAFVAGLVPWGRYIAESSLMAVVQTGRQAVGMPSTRADIDASWRRFRQLRIEQTRPRVARFYDEASSAHQRLLRYAGMDPEHAVLRWGNYDWTMLLSSKVFEDDDEGRSFRFRPRTRSVWLRGLPLPSGVPMFFLVPDGPGLDEAIRGTSATVLERSRQVTNSWGLRGPEPDRDAPLRGIVLGDSYMQGMFLGEEQTPPECLRRRLEGRLGIRASILNTGVMGYSAEQYYHSLVAFADRFAPDFVVVSVFPNDFGGDIPTVANRGVGDWREGKYWLEKTIAFCKARGWPHLIVPVPYEAHLLARRFSGHYPGSLLNILDDESTSILDPFDAFASAHLAAEVAGLRGGRPVEGSPLYNNPIDDHFSAAGAELWAEVVGERILLLLDRAKADREAKEKARARTQAARPAADPGGGPGRG</sequence>
<organism evidence="2 3">
    <name type="scientific">Aquisphaera giovannonii</name>
    <dbReference type="NCBI Taxonomy" id="406548"/>
    <lineage>
        <taxon>Bacteria</taxon>
        <taxon>Pseudomonadati</taxon>
        <taxon>Planctomycetota</taxon>
        <taxon>Planctomycetia</taxon>
        <taxon>Isosphaerales</taxon>
        <taxon>Isosphaeraceae</taxon>
        <taxon>Aquisphaera</taxon>
    </lineage>
</organism>
<keyword evidence="3" id="KW-1185">Reference proteome</keyword>